<dbReference type="STRING" id="128944.AWM75_06770"/>
<dbReference type="Gene3D" id="3.40.630.30">
    <property type="match status" value="1"/>
</dbReference>
<name>A0A0X8FLV6_9LACT</name>
<gene>
    <name evidence="1" type="ORF">AWM75_06770</name>
</gene>
<dbReference type="OrthoDB" id="2189687at2"/>
<reference evidence="2" key="2">
    <citation type="submission" date="2016-01" db="EMBL/GenBank/DDBJ databases">
        <title>Six Aerococcus type strain genome sequencing and assembly using PacBio and Illumina Hiseq.</title>
        <authorList>
            <person name="Carkaci D."/>
            <person name="Dargis R."/>
            <person name="Nielsen X.C."/>
            <person name="Skovgaard O."/>
            <person name="Fuursted K."/>
            <person name="Christensen J.J."/>
        </authorList>
    </citation>
    <scope>NUCLEOTIDE SEQUENCE [LARGE SCALE GENOMIC DNA]</scope>
    <source>
        <strain evidence="2">CCUG42038B</strain>
    </source>
</reference>
<reference evidence="1 2" key="1">
    <citation type="journal article" date="2016" name="Genome Announc.">
        <title>Complete Genome Sequences of Aerococcus christensenii CCUG 28831T, Aerococcus sanguinicola CCUG 43001T, Aerococcus urinae CCUG 36881T, Aerococcus urinaeequi CCUG 28094T, Aerococcus urinaehominis CCUG 42038 BT, and Aerococcus viridans CCUG 4311T.</title>
        <authorList>
            <person name="Carkaci D."/>
            <person name="Dargis R."/>
            <person name="Nielsen X.C."/>
            <person name="Skovgaard O."/>
            <person name="Fuursted K."/>
            <person name="Christensen J.J."/>
        </authorList>
    </citation>
    <scope>NUCLEOTIDE SEQUENCE [LARGE SCALE GENOMIC DNA]</scope>
    <source>
        <strain evidence="1 2">CCUG42038B</strain>
    </source>
</reference>
<keyword evidence="2" id="KW-1185">Reference proteome</keyword>
<dbReference type="AlphaFoldDB" id="A0A0X8FLV6"/>
<evidence type="ECO:0000313" key="1">
    <source>
        <dbReference type="EMBL" id="AMB99703.1"/>
    </source>
</evidence>
<proteinExistence type="predicted"/>
<dbReference type="InterPro" id="IPR000182">
    <property type="entry name" value="GNAT_dom"/>
</dbReference>
<dbReference type="InterPro" id="IPR016181">
    <property type="entry name" value="Acyl_CoA_acyltransferase"/>
</dbReference>
<evidence type="ECO:0000313" key="2">
    <source>
        <dbReference type="Proteomes" id="UP000062260"/>
    </source>
</evidence>
<dbReference type="Pfam" id="PF00583">
    <property type="entry name" value="Acetyltransf_1"/>
    <property type="match status" value="1"/>
</dbReference>
<dbReference type="SUPFAM" id="SSF55729">
    <property type="entry name" value="Acyl-CoA N-acyltransferases (Nat)"/>
    <property type="match status" value="1"/>
</dbReference>
<organism evidence="1 2">
    <name type="scientific">Aerococcus urinaehominis</name>
    <dbReference type="NCBI Taxonomy" id="128944"/>
    <lineage>
        <taxon>Bacteria</taxon>
        <taxon>Bacillati</taxon>
        <taxon>Bacillota</taxon>
        <taxon>Bacilli</taxon>
        <taxon>Lactobacillales</taxon>
        <taxon>Aerococcaceae</taxon>
        <taxon>Aerococcus</taxon>
    </lineage>
</organism>
<dbReference type="KEGG" id="auh:AWM75_06770"/>
<sequence length="122" mass="14123">MLIPYIAKYEKVVMGLLAYIDEFKDFENLTEEMDKIQKGARQLYLWRNEDSDNIIGIVGFDKKDEDQTLIIRYLSINPSFRNEGLTVDILSALKDEFPIFSLNGTLETSGIIKNWAQSKDHD</sequence>
<accession>A0A0X8FLV6</accession>
<dbReference type="EMBL" id="CP014163">
    <property type="protein sequence ID" value="AMB99703.1"/>
    <property type="molecule type" value="Genomic_DNA"/>
</dbReference>
<dbReference type="Proteomes" id="UP000062260">
    <property type="component" value="Chromosome"/>
</dbReference>
<dbReference type="RefSeq" id="WP_067979972.1">
    <property type="nucleotide sequence ID" value="NZ_CP014163.1"/>
</dbReference>
<dbReference type="GO" id="GO:0016747">
    <property type="term" value="F:acyltransferase activity, transferring groups other than amino-acyl groups"/>
    <property type="evidence" value="ECO:0007669"/>
    <property type="project" value="InterPro"/>
</dbReference>
<protein>
    <submittedName>
        <fullName evidence="1">Reductase</fullName>
    </submittedName>
</protein>